<evidence type="ECO:0000313" key="3">
    <source>
        <dbReference type="EMBL" id="SBW02977.1"/>
    </source>
</evidence>
<reference evidence="3" key="1">
    <citation type="submission" date="2016-04" db="EMBL/GenBank/DDBJ databases">
        <authorList>
            <person name="Evans L.H."/>
            <person name="Alamgir A."/>
            <person name="Owens N."/>
            <person name="Weber N.D."/>
            <person name="Virtaneva K."/>
            <person name="Barbian K."/>
            <person name="Babar A."/>
            <person name="Rosenke K."/>
        </authorList>
    </citation>
    <scope>NUCLEOTIDE SEQUENCE</scope>
    <source>
        <strain evidence="3">86</strain>
    </source>
</reference>
<dbReference type="SMART" id="SM00830">
    <property type="entry name" value="CM_2"/>
    <property type="match status" value="1"/>
</dbReference>
<dbReference type="GO" id="GO:0046417">
    <property type="term" value="P:chorismate metabolic process"/>
    <property type="evidence" value="ECO:0007669"/>
    <property type="project" value="InterPro"/>
</dbReference>
<sequence>MATDDQQLAALRRDVDRIDDALHDLLMQRTERVLEIGRCETAADDGTFALPRPGREATVLRRLLARHRGPFPSDVVARLWREVMGALMRVQGPFTIAVYMPERGSGYLEIARDHYGAYADAVSYQAAGRVLKAVAEGAAAVAVLPLPGETAAEAWWPALIGDAKPRMQVIARLPFCGPGQGRGGEIEAFAVAAVAPEETGDDRSLLAVETRSDVSRTQLNAKLANAGLATLTYWDARSFAPDARVHLLEVGGHVEDSDPRVVRLAHGNDESVRYVRCIGAYATPLHCAR</sequence>
<organism evidence="3">
    <name type="scientific">uncultured Alphaproteobacteria bacterium</name>
    <dbReference type="NCBI Taxonomy" id="91750"/>
    <lineage>
        <taxon>Bacteria</taxon>
        <taxon>Pseudomonadati</taxon>
        <taxon>Pseudomonadota</taxon>
        <taxon>Alphaproteobacteria</taxon>
        <taxon>environmental samples</taxon>
    </lineage>
</organism>
<dbReference type="AlphaFoldDB" id="A0A212JUB4"/>
<evidence type="ECO:0000256" key="1">
    <source>
        <dbReference type="ARBA" id="ARBA00012404"/>
    </source>
</evidence>
<dbReference type="PROSITE" id="PS51168">
    <property type="entry name" value="CHORISMATE_MUT_2"/>
    <property type="match status" value="1"/>
</dbReference>
<dbReference type="GO" id="GO:0004106">
    <property type="term" value="F:chorismate mutase activity"/>
    <property type="evidence" value="ECO:0007669"/>
    <property type="project" value="UniProtKB-EC"/>
</dbReference>
<dbReference type="SUPFAM" id="SSF48600">
    <property type="entry name" value="Chorismate mutase II"/>
    <property type="match status" value="1"/>
</dbReference>
<accession>A0A212JUB4</accession>
<feature type="domain" description="Chorismate mutase" evidence="2">
    <location>
        <begin position="2"/>
        <end position="95"/>
    </location>
</feature>
<name>A0A212JUB4_9PROT</name>
<dbReference type="EMBL" id="FLUO01000001">
    <property type="protein sequence ID" value="SBW02977.1"/>
    <property type="molecule type" value="Genomic_DNA"/>
</dbReference>
<dbReference type="Pfam" id="PF01817">
    <property type="entry name" value="CM_2"/>
    <property type="match status" value="1"/>
</dbReference>
<dbReference type="InterPro" id="IPR036263">
    <property type="entry name" value="Chorismate_II_sf"/>
</dbReference>
<dbReference type="InterPro" id="IPR002701">
    <property type="entry name" value="CM_II_prokaryot"/>
</dbReference>
<proteinExistence type="predicted"/>
<evidence type="ECO:0000259" key="2">
    <source>
        <dbReference type="PROSITE" id="PS51168"/>
    </source>
</evidence>
<dbReference type="EC" id="5.4.99.5" evidence="1"/>
<protein>
    <recommendedName>
        <fullName evidence="1">chorismate mutase</fullName>
        <ecNumber evidence="1">5.4.99.5</ecNumber>
    </recommendedName>
</protein>
<dbReference type="Gene3D" id="1.20.59.10">
    <property type="entry name" value="Chorismate mutase"/>
    <property type="match status" value="1"/>
</dbReference>
<dbReference type="InterPro" id="IPR036979">
    <property type="entry name" value="CM_dom_sf"/>
</dbReference>
<gene>
    <name evidence="3" type="ORF">KL86APRO_11666</name>
</gene>